<evidence type="ECO:0000256" key="1">
    <source>
        <dbReference type="ARBA" id="ARBA00004651"/>
    </source>
</evidence>
<dbReference type="PANTHER" id="PTHR30250:SF11">
    <property type="entry name" value="O-ANTIGEN TRANSPORTER-RELATED"/>
    <property type="match status" value="1"/>
</dbReference>
<accession>A0ABY7SV45</accession>
<feature type="transmembrane region" description="Helical" evidence="6">
    <location>
        <begin position="20"/>
        <end position="44"/>
    </location>
</feature>
<reference evidence="7 8" key="1">
    <citation type="submission" date="2021-01" db="EMBL/GenBank/DDBJ databases">
        <title>Biogeographic distribution of Paracoccus.</title>
        <authorList>
            <person name="Hollensteiner J."/>
            <person name="Leineberger J."/>
            <person name="Brinkhoff T."/>
            <person name="Daniel R."/>
        </authorList>
    </citation>
    <scope>NUCLEOTIDE SEQUENCE [LARGE SCALE GENOMIC DNA]</scope>
    <source>
        <strain evidence="7 8">LMG25392</strain>
    </source>
</reference>
<evidence type="ECO:0000256" key="3">
    <source>
        <dbReference type="ARBA" id="ARBA00022692"/>
    </source>
</evidence>
<sequence length="446" mass="47317">MDRLTRRAAIWRRIGRTGVLVPLTILSARVLGAVLGLVLSLLMVRVMGAHEMGRALTAMSLAMLLPILATASCEAGAARFLTQALYREEPGRAAGFIRMTWQVAGICIPVVIAIGAAAILLRGGGDGLVFLLAVLSVAFMGPLRIGSAHAMGFSRVIVATLPGTFLRPLMLLAFLTLFLLVSPTAPTASVVLTCFLLSAAANLALQQLLLRQDYRRLAGVSRDLGPRRDWIAYGLQIGAALLFIEYSKDITVLFASVSLVPSDVARLSVALSFVGFARFAVIAVNQSVTPELSRRIAAGDDAHLLKIVDRSNLMKIVAALTGLVAFWAVGPALLGLYDADFARAWWLLPVLMADPVCLAIFGPSSNVLSLSGHQRVLMTVSLVMVPVLMALVASGGYLFGLGGAAVGATLAWAVFYGVLSLLVWRARGVNLTLFGTLTRWQAGRAG</sequence>
<keyword evidence="4 6" id="KW-1133">Transmembrane helix</keyword>
<feature type="transmembrane region" description="Helical" evidence="6">
    <location>
        <begin position="99"/>
        <end position="121"/>
    </location>
</feature>
<feature type="transmembrane region" description="Helical" evidence="6">
    <location>
        <begin position="316"/>
        <end position="337"/>
    </location>
</feature>
<dbReference type="Proteomes" id="UP001218412">
    <property type="component" value="Chromosome"/>
</dbReference>
<protein>
    <recommendedName>
        <fullName evidence="9">Membrane protein involved in the export of O-antigen and teichoic acid</fullName>
    </recommendedName>
</protein>
<dbReference type="InterPro" id="IPR050833">
    <property type="entry name" value="Poly_Biosynth_Transport"/>
</dbReference>
<evidence type="ECO:0000313" key="7">
    <source>
        <dbReference type="EMBL" id="WCR10720.1"/>
    </source>
</evidence>
<dbReference type="RefSeq" id="WP_272858794.1">
    <property type="nucleotide sequence ID" value="NZ_CP067134.1"/>
</dbReference>
<evidence type="ECO:0000256" key="5">
    <source>
        <dbReference type="ARBA" id="ARBA00023136"/>
    </source>
</evidence>
<gene>
    <name evidence="7" type="ORF">JHW45_17065</name>
</gene>
<evidence type="ECO:0000256" key="2">
    <source>
        <dbReference type="ARBA" id="ARBA00022475"/>
    </source>
</evidence>
<keyword evidence="2" id="KW-1003">Cell membrane</keyword>
<evidence type="ECO:0000313" key="8">
    <source>
        <dbReference type="Proteomes" id="UP001218412"/>
    </source>
</evidence>
<dbReference type="EMBL" id="CP067134">
    <property type="protein sequence ID" value="WCR10720.1"/>
    <property type="molecule type" value="Genomic_DNA"/>
</dbReference>
<keyword evidence="3 6" id="KW-0812">Transmembrane</keyword>
<feature type="transmembrane region" description="Helical" evidence="6">
    <location>
        <begin position="157"/>
        <end position="181"/>
    </location>
</feature>
<keyword evidence="5 6" id="KW-0472">Membrane</keyword>
<feature type="transmembrane region" description="Helical" evidence="6">
    <location>
        <begin position="405"/>
        <end position="424"/>
    </location>
</feature>
<feature type="transmembrane region" description="Helical" evidence="6">
    <location>
        <begin position="187"/>
        <end position="210"/>
    </location>
</feature>
<organism evidence="7 8">
    <name type="scientific">Paracoccus stylophorae</name>
    <dbReference type="NCBI Taxonomy" id="659350"/>
    <lineage>
        <taxon>Bacteria</taxon>
        <taxon>Pseudomonadati</taxon>
        <taxon>Pseudomonadota</taxon>
        <taxon>Alphaproteobacteria</taxon>
        <taxon>Rhodobacterales</taxon>
        <taxon>Paracoccaceae</taxon>
        <taxon>Paracoccus</taxon>
    </lineage>
</organism>
<keyword evidence="8" id="KW-1185">Reference proteome</keyword>
<proteinExistence type="predicted"/>
<comment type="subcellular location">
    <subcellularLocation>
        <location evidence="1">Cell membrane</location>
        <topology evidence="1">Multi-pass membrane protein</topology>
    </subcellularLocation>
</comment>
<evidence type="ECO:0000256" key="4">
    <source>
        <dbReference type="ARBA" id="ARBA00022989"/>
    </source>
</evidence>
<evidence type="ECO:0008006" key="9">
    <source>
        <dbReference type="Google" id="ProtNLM"/>
    </source>
</evidence>
<feature type="transmembrane region" description="Helical" evidence="6">
    <location>
        <begin position="376"/>
        <end position="399"/>
    </location>
</feature>
<evidence type="ECO:0000256" key="6">
    <source>
        <dbReference type="SAM" id="Phobius"/>
    </source>
</evidence>
<feature type="transmembrane region" description="Helical" evidence="6">
    <location>
        <begin position="267"/>
        <end position="285"/>
    </location>
</feature>
<name>A0ABY7SV45_9RHOB</name>
<feature type="transmembrane region" description="Helical" evidence="6">
    <location>
        <begin position="230"/>
        <end position="247"/>
    </location>
</feature>
<feature type="transmembrane region" description="Helical" evidence="6">
    <location>
        <begin position="343"/>
        <end position="364"/>
    </location>
</feature>
<feature type="transmembrane region" description="Helical" evidence="6">
    <location>
        <begin position="56"/>
        <end position="78"/>
    </location>
</feature>
<dbReference type="PANTHER" id="PTHR30250">
    <property type="entry name" value="PST FAMILY PREDICTED COLANIC ACID TRANSPORTER"/>
    <property type="match status" value="1"/>
</dbReference>
<feature type="transmembrane region" description="Helical" evidence="6">
    <location>
        <begin position="127"/>
        <end position="145"/>
    </location>
</feature>